<sequence length="296" mass="32426">MNTSNPKIDGSSTSVQNLLSAMSRTPQRFNVVGTIQVPDWRGVNKHFQGIAPLNGAIAITGQISASADTWWCASFSESGPAPARVSSVMGTSYYDHAGGIQRLGNLLPMPLENDRNEATVAFYDVSTNTPRNLYEIHMTGSKASAAAITTYTDAQGIEQAVLLVYAYSPKQFGVYRAPAHALSTNAWTKIGETNVLDSDDQFQCFGLVTQANVGGDVVYLVGFREDEEVHLYSMNTNSVNYGYLSHVETFRGWSGSQWRYGVGLQISNSTKLRIFGCSEDPSGDRDDYSFPIYYWG</sequence>
<comment type="caution">
    <text evidence="1">The sequence shown here is derived from an EMBL/GenBank/DDBJ whole genome shotgun (WGS) entry which is preliminary data.</text>
</comment>
<reference evidence="1 2" key="1">
    <citation type="submission" date="2022-11" db="EMBL/GenBank/DDBJ databases">
        <title>Minimal conservation of predation-associated metabolite biosynthetic gene clusters underscores biosynthetic potential of Myxococcota including descriptions for ten novel species: Archangium lansinium sp. nov., Myxococcus landrumus sp. nov., Nannocystis bai.</title>
        <authorList>
            <person name="Ahearne A."/>
            <person name="Stevens C."/>
            <person name="Dowd S."/>
        </authorList>
    </citation>
    <scope>NUCLEOTIDE SEQUENCE [LARGE SCALE GENOMIC DNA]</scope>
    <source>
        <strain evidence="1 2">NCWAL01</strain>
    </source>
</reference>
<dbReference type="EMBL" id="JAQNDM010000002">
    <property type="protein sequence ID" value="MDC0710785.1"/>
    <property type="molecule type" value="Genomic_DNA"/>
</dbReference>
<gene>
    <name evidence="1" type="ORF">POL68_20075</name>
</gene>
<name>A0ABT5DAT6_9BACT</name>
<evidence type="ECO:0008006" key="3">
    <source>
        <dbReference type="Google" id="ProtNLM"/>
    </source>
</evidence>
<dbReference type="RefSeq" id="WP_272140551.1">
    <property type="nucleotide sequence ID" value="NZ_JAQNDM010000002.1"/>
</dbReference>
<organism evidence="1 2">
    <name type="scientific">Stigmatella ashevillensis</name>
    <dbReference type="NCBI Taxonomy" id="2995309"/>
    <lineage>
        <taxon>Bacteria</taxon>
        <taxon>Pseudomonadati</taxon>
        <taxon>Myxococcota</taxon>
        <taxon>Myxococcia</taxon>
        <taxon>Myxococcales</taxon>
        <taxon>Cystobacterineae</taxon>
        <taxon>Archangiaceae</taxon>
        <taxon>Stigmatella</taxon>
    </lineage>
</organism>
<dbReference type="Proteomes" id="UP001221838">
    <property type="component" value="Unassembled WGS sequence"/>
</dbReference>
<proteinExistence type="predicted"/>
<protein>
    <recommendedName>
        <fullName evidence="3">Fucose-specific lectin</fullName>
    </recommendedName>
</protein>
<accession>A0ABT5DAT6</accession>
<keyword evidence="2" id="KW-1185">Reference proteome</keyword>
<evidence type="ECO:0000313" key="1">
    <source>
        <dbReference type="EMBL" id="MDC0710785.1"/>
    </source>
</evidence>
<evidence type="ECO:0000313" key="2">
    <source>
        <dbReference type="Proteomes" id="UP001221838"/>
    </source>
</evidence>